<comment type="similarity">
    <text evidence="7">Belongs to the TonB-dependent receptor family.</text>
</comment>
<keyword evidence="3 7" id="KW-1134">Transmembrane beta strand</keyword>
<dbReference type="GO" id="GO:0009279">
    <property type="term" value="C:cell outer membrane"/>
    <property type="evidence" value="ECO:0007669"/>
    <property type="project" value="UniProtKB-SubCell"/>
</dbReference>
<dbReference type="InterPro" id="IPR036942">
    <property type="entry name" value="Beta-barrel_TonB_sf"/>
</dbReference>
<comment type="subcellular location">
    <subcellularLocation>
        <location evidence="1 7">Cell outer membrane</location>
        <topology evidence="1 7">Multi-pass membrane protein</topology>
    </subcellularLocation>
</comment>
<keyword evidence="2 7" id="KW-0813">Transport</keyword>
<evidence type="ECO:0000313" key="10">
    <source>
        <dbReference type="EMBL" id="PNP95295.1"/>
    </source>
</evidence>
<dbReference type="Gene3D" id="2.60.40.1120">
    <property type="entry name" value="Carboxypeptidase-like, regulatory domain"/>
    <property type="match status" value="1"/>
</dbReference>
<dbReference type="SUPFAM" id="SSF56935">
    <property type="entry name" value="Porins"/>
    <property type="match status" value="1"/>
</dbReference>
<name>A0A2K0XL95_9BACT</name>
<feature type="domain" description="TonB-dependent receptor plug" evidence="9">
    <location>
        <begin position="139"/>
        <end position="242"/>
    </location>
</feature>
<keyword evidence="5 7" id="KW-0472">Membrane</keyword>
<evidence type="ECO:0000256" key="2">
    <source>
        <dbReference type="ARBA" id="ARBA00022448"/>
    </source>
</evidence>
<dbReference type="InterPro" id="IPR012910">
    <property type="entry name" value="Plug_dom"/>
</dbReference>
<evidence type="ECO:0000256" key="8">
    <source>
        <dbReference type="SAM" id="SignalP"/>
    </source>
</evidence>
<organism evidence="10 11">
    <name type="scientific">Hoylesella timonensis</name>
    <dbReference type="NCBI Taxonomy" id="386414"/>
    <lineage>
        <taxon>Bacteria</taxon>
        <taxon>Pseudomonadati</taxon>
        <taxon>Bacteroidota</taxon>
        <taxon>Bacteroidia</taxon>
        <taxon>Bacteroidales</taxon>
        <taxon>Prevotellaceae</taxon>
        <taxon>Hoylesella</taxon>
    </lineage>
</organism>
<accession>A0A2K0XL95</accession>
<dbReference type="InterPro" id="IPR037066">
    <property type="entry name" value="Plug_dom_sf"/>
</dbReference>
<keyword evidence="4 7" id="KW-0812">Transmembrane</keyword>
<evidence type="ECO:0000256" key="3">
    <source>
        <dbReference type="ARBA" id="ARBA00022452"/>
    </source>
</evidence>
<dbReference type="SUPFAM" id="SSF49464">
    <property type="entry name" value="Carboxypeptidase regulatory domain-like"/>
    <property type="match status" value="1"/>
</dbReference>
<dbReference type="InterPro" id="IPR023996">
    <property type="entry name" value="TonB-dep_OMP_SusC/RagA"/>
</dbReference>
<dbReference type="Proteomes" id="UP000236634">
    <property type="component" value="Unassembled WGS sequence"/>
</dbReference>
<dbReference type="Pfam" id="PF07715">
    <property type="entry name" value="Plug"/>
    <property type="match status" value="1"/>
</dbReference>
<dbReference type="Gene3D" id="2.170.130.10">
    <property type="entry name" value="TonB-dependent receptor, plug domain"/>
    <property type="match status" value="1"/>
</dbReference>
<dbReference type="PROSITE" id="PS52016">
    <property type="entry name" value="TONB_DEPENDENT_REC_3"/>
    <property type="match status" value="1"/>
</dbReference>
<keyword evidence="6 7" id="KW-0998">Cell outer membrane</keyword>
<evidence type="ECO:0000256" key="5">
    <source>
        <dbReference type="ARBA" id="ARBA00023136"/>
    </source>
</evidence>
<reference evidence="10 11" key="1">
    <citation type="submission" date="2017-03" db="EMBL/GenBank/DDBJ databases">
        <authorList>
            <person name="Afonso C.L."/>
            <person name="Miller P.J."/>
            <person name="Scott M.A."/>
            <person name="Spackman E."/>
            <person name="Goraichik I."/>
            <person name="Dimitrov K.M."/>
            <person name="Suarez D.L."/>
            <person name="Swayne D.E."/>
        </authorList>
    </citation>
    <scope>NUCLEOTIDE SEQUENCE [LARGE SCALE GENOMIC DNA]</scope>
    <source>
        <strain evidence="10 11">DNF00076</strain>
    </source>
</reference>
<gene>
    <name evidence="10" type="ORF">BFS16_06155</name>
</gene>
<evidence type="ECO:0000259" key="9">
    <source>
        <dbReference type="Pfam" id="PF07715"/>
    </source>
</evidence>
<dbReference type="InterPro" id="IPR039426">
    <property type="entry name" value="TonB-dep_rcpt-like"/>
</dbReference>
<dbReference type="Pfam" id="PF13715">
    <property type="entry name" value="CarbopepD_reg_2"/>
    <property type="match status" value="1"/>
</dbReference>
<dbReference type="EMBL" id="NBAX01000004">
    <property type="protein sequence ID" value="PNP95295.1"/>
    <property type="molecule type" value="Genomic_DNA"/>
</dbReference>
<dbReference type="AlphaFoldDB" id="A0A2K0XL95"/>
<evidence type="ECO:0000313" key="11">
    <source>
        <dbReference type="Proteomes" id="UP000236634"/>
    </source>
</evidence>
<dbReference type="NCBIfam" id="TIGR04056">
    <property type="entry name" value="OMP_RagA_SusC"/>
    <property type="match status" value="1"/>
</dbReference>
<comment type="caution">
    <text evidence="10">The sequence shown here is derived from an EMBL/GenBank/DDBJ whole genome shotgun (WGS) entry which is preliminary data.</text>
</comment>
<dbReference type="RefSeq" id="WP_103003221.1">
    <property type="nucleotide sequence ID" value="NZ_NBAX01000004.1"/>
</dbReference>
<protein>
    <submittedName>
        <fullName evidence="10">SusC/RagA family protein</fullName>
    </submittedName>
</protein>
<dbReference type="Gene3D" id="2.40.170.20">
    <property type="entry name" value="TonB-dependent receptor, beta-barrel domain"/>
    <property type="match status" value="1"/>
</dbReference>
<evidence type="ECO:0000256" key="1">
    <source>
        <dbReference type="ARBA" id="ARBA00004571"/>
    </source>
</evidence>
<sequence>MKKFIFSVGNKNKLFKVTALTALTLCLPAMASAYNANANKVEMSQQKADHITGTVTDTNGEPVIGATIKIVGSSNGTVTDVNGKFTLSVAKNAELQISSIGYVTKKITVVSNNLNVVLAEDRASLDEVVVLGYGAGQRKQDLSASVGVINNADKLSVRPVSSTEGMLQGQLAGVTITANGGDPTSAPNIVIRGQGSMNGDNVLWVVDGIPGAPIPSMNDIESIVVLKDAASAAIYGAQSGAGGCVLVTTKKAKEGKVSLSYDGLYGFRQATNLPKALTAEEQIKLANISYKAAGLDTPIGWDTKVNPYIATNRTDWMDEVFRNAFYQRHNVVINTGTSSARSRLSYAYDGDDGVLIGTFNKRHTIHYNGQFDINKWITITEDFTWRNSQMRGANTANPEGGVIMNALHMPSSASVYNPDGTYGGVSEPGNGYTDIHGDAINPVRILCASNAYNKTSDMWSTTSLQLHDIVPGLKFTSRFSFNIENNFYKEFNPMRPESGKPQLFNEMNESAYRYKKWMTENTLTYDNAFGKHNLGLLLSTTANKLVQRGVSVYARGFSDETPALQYLAYAGTTTPKDYLIGPDANVACIARASYSYDDRYFLTASWRRDYAGRLPKDNNYGDFPAFTGAWKISNESWFPKNKNLNLLKLRASWGRVGNLGSIGYGYKAAQLSSSVWSEGAQYGVTSNTLWGTLIYNGTALNPSLTWETSEQWDLGLDATMFNNRLSLGFDYFNKRTYNLIQQQSVGWPSTIGLDAMLVNLGEVKNEGVEVQAAWNDQVNKDFSYYINGNFAWLKNRVTDTGTHDENGNPGIWVGDVYGHNDFKTLTNLFQTTQGQALNSFHLIKTDGIFQSDEEAAAYVDKDGKRIQPNAKAGDLKFVDANNDGKIDDKDRQYCGSSMPKTTYALTAGFNWKGLSVSAMFQGVSGAQALFVGKGLTLSDTEGNFNRWNKILDAWSPENRGSDIPRISKNDPNGNFTTSSDWYLEDASYLRLKNLTIGYDFTDFIQKWGHLNNRKSSLYVYFSAENVFTITKYSGMDPEVGGFDTMKYPLSRVFSLGVKITY</sequence>
<evidence type="ECO:0000256" key="4">
    <source>
        <dbReference type="ARBA" id="ARBA00022692"/>
    </source>
</evidence>
<feature type="signal peptide" evidence="8">
    <location>
        <begin position="1"/>
        <end position="31"/>
    </location>
</feature>
<keyword evidence="8" id="KW-0732">Signal</keyword>
<feature type="chain" id="PRO_5014433704" evidence="8">
    <location>
        <begin position="32"/>
        <end position="1061"/>
    </location>
</feature>
<dbReference type="InterPro" id="IPR008969">
    <property type="entry name" value="CarboxyPept-like_regulatory"/>
</dbReference>
<proteinExistence type="inferred from homology"/>
<evidence type="ECO:0000256" key="6">
    <source>
        <dbReference type="ARBA" id="ARBA00023237"/>
    </source>
</evidence>
<evidence type="ECO:0000256" key="7">
    <source>
        <dbReference type="PROSITE-ProRule" id="PRU01360"/>
    </source>
</evidence>